<dbReference type="PANTHER" id="PTHR46558:SF11">
    <property type="entry name" value="HTH-TYPE TRANSCRIPTIONAL REGULATOR XRE"/>
    <property type="match status" value="1"/>
</dbReference>
<name>A0A1G8WMK5_ANEMI</name>
<keyword evidence="1" id="KW-0238">DNA-binding</keyword>
<dbReference type="OrthoDB" id="8115576at2"/>
<organism evidence="3 4">
    <name type="scientific">Aneurinibacillus migulanus</name>
    <name type="common">Bacillus migulanus</name>
    <dbReference type="NCBI Taxonomy" id="47500"/>
    <lineage>
        <taxon>Bacteria</taxon>
        <taxon>Bacillati</taxon>
        <taxon>Bacillota</taxon>
        <taxon>Bacilli</taxon>
        <taxon>Bacillales</taxon>
        <taxon>Paenibacillaceae</taxon>
        <taxon>Aneurinibacillus group</taxon>
        <taxon>Aneurinibacillus</taxon>
    </lineage>
</organism>
<accession>A0A1G8WMK5</accession>
<dbReference type="GO" id="GO:0003677">
    <property type="term" value="F:DNA binding"/>
    <property type="evidence" value="ECO:0007669"/>
    <property type="project" value="UniProtKB-KW"/>
</dbReference>
<evidence type="ECO:0000313" key="3">
    <source>
        <dbReference type="EMBL" id="SDJ78820.1"/>
    </source>
</evidence>
<sequence length="141" mass="16298">MNEFPIRLKSLRKSRKKTQQDMADLLSIARGSYAQYEIGRRNPDYDTIQKLADFFSVSIDYLLGRTDNPATNVIKNNSASELAINDNKNSDEDRPLTKEAVEELFADDPEGKELMLLMMELPPEKKKIVKELLKQFRETEK</sequence>
<dbReference type="InterPro" id="IPR010982">
    <property type="entry name" value="Lambda_DNA-bd_dom_sf"/>
</dbReference>
<dbReference type="Pfam" id="PF01381">
    <property type="entry name" value="HTH_3"/>
    <property type="match status" value="1"/>
</dbReference>
<dbReference type="Proteomes" id="UP000182836">
    <property type="component" value="Unassembled WGS sequence"/>
</dbReference>
<reference evidence="3 4" key="1">
    <citation type="submission" date="2016-10" db="EMBL/GenBank/DDBJ databases">
        <authorList>
            <person name="de Groot N.N."/>
        </authorList>
    </citation>
    <scope>NUCLEOTIDE SEQUENCE [LARGE SCALE GENOMIC DNA]</scope>
    <source>
        <strain evidence="3 4">DSM 2895</strain>
    </source>
</reference>
<dbReference type="InterPro" id="IPR001387">
    <property type="entry name" value="Cro/C1-type_HTH"/>
</dbReference>
<dbReference type="Gene3D" id="1.10.260.40">
    <property type="entry name" value="lambda repressor-like DNA-binding domains"/>
    <property type="match status" value="1"/>
</dbReference>
<evidence type="ECO:0000313" key="4">
    <source>
        <dbReference type="Proteomes" id="UP000182836"/>
    </source>
</evidence>
<dbReference type="PROSITE" id="PS50943">
    <property type="entry name" value="HTH_CROC1"/>
    <property type="match status" value="1"/>
</dbReference>
<dbReference type="GeneID" id="42309122"/>
<dbReference type="RefSeq" id="WP_052811661.1">
    <property type="nucleotide sequence ID" value="NZ_BJOA01000092.1"/>
</dbReference>
<proteinExistence type="predicted"/>
<dbReference type="PANTHER" id="PTHR46558">
    <property type="entry name" value="TRACRIPTIONAL REGULATORY PROTEIN-RELATED-RELATED"/>
    <property type="match status" value="1"/>
</dbReference>
<dbReference type="SUPFAM" id="SSF47413">
    <property type="entry name" value="lambda repressor-like DNA-binding domains"/>
    <property type="match status" value="1"/>
</dbReference>
<feature type="domain" description="HTH cro/C1-type" evidence="2">
    <location>
        <begin position="8"/>
        <end position="62"/>
    </location>
</feature>
<dbReference type="SMART" id="SM00530">
    <property type="entry name" value="HTH_XRE"/>
    <property type="match status" value="1"/>
</dbReference>
<evidence type="ECO:0000256" key="1">
    <source>
        <dbReference type="ARBA" id="ARBA00023125"/>
    </source>
</evidence>
<dbReference type="CDD" id="cd00093">
    <property type="entry name" value="HTH_XRE"/>
    <property type="match status" value="1"/>
</dbReference>
<evidence type="ECO:0000259" key="2">
    <source>
        <dbReference type="PROSITE" id="PS50943"/>
    </source>
</evidence>
<dbReference type="AlphaFoldDB" id="A0A1G8WMK5"/>
<gene>
    <name evidence="3" type="ORF">SAMN04487909_12886</name>
</gene>
<protein>
    <submittedName>
        <fullName evidence="3">Transcriptional regulator, contains XRE-family HTH domain</fullName>
    </submittedName>
</protein>
<dbReference type="EMBL" id="FNED01000028">
    <property type="protein sequence ID" value="SDJ78820.1"/>
    <property type="molecule type" value="Genomic_DNA"/>
</dbReference>